<dbReference type="EMBL" id="JACCFP010000001">
    <property type="protein sequence ID" value="NYJ00785.1"/>
    <property type="molecule type" value="Genomic_DNA"/>
</dbReference>
<organism evidence="3 4">
    <name type="scientific">Nocardioides thalensis</name>
    <dbReference type="NCBI Taxonomy" id="1914755"/>
    <lineage>
        <taxon>Bacteria</taxon>
        <taxon>Bacillati</taxon>
        <taxon>Actinomycetota</taxon>
        <taxon>Actinomycetes</taxon>
        <taxon>Propionibacteriales</taxon>
        <taxon>Nocardioidaceae</taxon>
        <taxon>Nocardioides</taxon>
    </lineage>
</organism>
<comment type="caution">
    <text evidence="3">The sequence shown here is derived from an EMBL/GenBank/DDBJ whole genome shotgun (WGS) entry which is preliminary data.</text>
</comment>
<reference evidence="3 4" key="1">
    <citation type="submission" date="2020-07" db="EMBL/GenBank/DDBJ databases">
        <title>Sequencing the genomes of 1000 actinobacteria strains.</title>
        <authorList>
            <person name="Klenk H.-P."/>
        </authorList>
    </citation>
    <scope>NUCLEOTIDE SEQUENCE [LARGE SCALE GENOMIC DNA]</scope>
    <source>
        <strain evidence="3 4">DSM 103833</strain>
    </source>
</reference>
<accession>A0A853BZV2</accession>
<gene>
    <name evidence="3" type="ORF">HNR19_001483</name>
</gene>
<dbReference type="Pfam" id="PF07811">
    <property type="entry name" value="TadE"/>
    <property type="match status" value="1"/>
</dbReference>
<keyword evidence="1" id="KW-0812">Transmembrane</keyword>
<evidence type="ECO:0000259" key="2">
    <source>
        <dbReference type="Pfam" id="PF07811"/>
    </source>
</evidence>
<evidence type="ECO:0000313" key="4">
    <source>
        <dbReference type="Proteomes" id="UP000530424"/>
    </source>
</evidence>
<dbReference type="InterPro" id="IPR012495">
    <property type="entry name" value="TadE-like_dom"/>
</dbReference>
<keyword evidence="4" id="KW-1185">Reference proteome</keyword>
<sequence length="142" mass="14963">MRVRREQRGAAAVELALVLPFLLVLVGGILQFSWYLYAMQSGTSAASDLVRRISVGDCQSAAAQLALVDSRLGPADAGSIPLAVSAPTEPLEAEDIGTTVEVTVTFETADFNLPVISEFYDPTVTRTASARVEDSESTPGGC</sequence>
<evidence type="ECO:0000313" key="3">
    <source>
        <dbReference type="EMBL" id="NYJ00785.1"/>
    </source>
</evidence>
<proteinExistence type="predicted"/>
<protein>
    <submittedName>
        <fullName evidence="3">Flp pilus assembly protein TadG</fullName>
    </submittedName>
</protein>
<feature type="transmembrane region" description="Helical" evidence="1">
    <location>
        <begin position="12"/>
        <end position="37"/>
    </location>
</feature>
<keyword evidence="1" id="KW-1133">Transmembrane helix</keyword>
<dbReference type="AlphaFoldDB" id="A0A853BZV2"/>
<keyword evidence="1" id="KW-0472">Membrane</keyword>
<dbReference type="RefSeq" id="WP_179667329.1">
    <property type="nucleotide sequence ID" value="NZ_JACCFP010000001.1"/>
</dbReference>
<evidence type="ECO:0000256" key="1">
    <source>
        <dbReference type="SAM" id="Phobius"/>
    </source>
</evidence>
<feature type="domain" description="TadE-like" evidence="2">
    <location>
        <begin position="9"/>
        <end position="51"/>
    </location>
</feature>
<dbReference type="Proteomes" id="UP000530424">
    <property type="component" value="Unassembled WGS sequence"/>
</dbReference>
<name>A0A853BZV2_9ACTN</name>